<protein>
    <submittedName>
        <fullName evidence="2">Uncharacterized protein</fullName>
    </submittedName>
</protein>
<feature type="compositionally biased region" description="Basic residues" evidence="1">
    <location>
        <begin position="264"/>
        <end position="282"/>
    </location>
</feature>
<feature type="compositionally biased region" description="Basic and acidic residues" evidence="1">
    <location>
        <begin position="292"/>
        <end position="301"/>
    </location>
</feature>
<dbReference type="EMBL" id="CAIJEO010000003">
    <property type="protein sequence ID" value="CAD0089629.1"/>
    <property type="molecule type" value="Genomic_DNA"/>
</dbReference>
<dbReference type="OrthoDB" id="3932324at2759"/>
<dbReference type="AlphaFoldDB" id="A0A9N8JLQ4"/>
<evidence type="ECO:0000313" key="3">
    <source>
        <dbReference type="Proteomes" id="UP000714618"/>
    </source>
</evidence>
<organism evidence="2 3">
    <name type="scientific">Aureobasidium mustum</name>
    <dbReference type="NCBI Taxonomy" id="2773714"/>
    <lineage>
        <taxon>Eukaryota</taxon>
        <taxon>Fungi</taxon>
        <taxon>Dikarya</taxon>
        <taxon>Ascomycota</taxon>
        <taxon>Pezizomycotina</taxon>
        <taxon>Dothideomycetes</taxon>
        <taxon>Dothideomycetidae</taxon>
        <taxon>Dothideales</taxon>
        <taxon>Saccotheciaceae</taxon>
        <taxon>Aureobasidium</taxon>
    </lineage>
</organism>
<evidence type="ECO:0000256" key="1">
    <source>
        <dbReference type="SAM" id="MobiDB-lite"/>
    </source>
</evidence>
<accession>A0A9N8JLQ4</accession>
<sequence length="325" mass="36546">MPYADFFEYRRSGLLALLERIEEGDRDELDYISSKIYTDTRNDSVPIYDLSCFGAIMSLCHADWMEAESGRLLTAHAYVLQRAAAATLNPNAIENIDEELPRGFCSSTGLFKVGPRFPGARVPYTGPIGDVTEMRLVYRDLGYAHKINEFDTYPERVMNDAPLRKAWEERARRLIDEGLIGQRQVNMDTFGREFYPYYNVRPGDTISNVVIAKDSKGIPQVVDATIVSGSSTTTNDQQNIGVGEEDEHQTEGHDQAEVEALERKKAKNRKKNQKRKVNKKAQKAGQQEEEASESHLADHLAENYTLESSDTVVDDSGLIEGVNAR</sequence>
<reference evidence="2" key="1">
    <citation type="submission" date="2020-06" db="EMBL/GenBank/DDBJ databases">
        <authorList>
            <person name="Onetto C."/>
        </authorList>
    </citation>
    <scope>NUCLEOTIDE SEQUENCE</scope>
</reference>
<gene>
    <name evidence="2" type="ORF">AWRI4233_LOCUS2456</name>
</gene>
<keyword evidence="3" id="KW-1185">Reference proteome</keyword>
<name>A0A9N8JLQ4_9PEZI</name>
<proteinExistence type="predicted"/>
<evidence type="ECO:0000313" key="2">
    <source>
        <dbReference type="EMBL" id="CAD0089629.1"/>
    </source>
</evidence>
<feature type="region of interest" description="Disordered" evidence="1">
    <location>
        <begin position="229"/>
        <end position="325"/>
    </location>
</feature>
<dbReference type="Proteomes" id="UP000714618">
    <property type="component" value="Unassembled WGS sequence"/>
</dbReference>
<comment type="caution">
    <text evidence="2">The sequence shown here is derived from an EMBL/GenBank/DDBJ whole genome shotgun (WGS) entry which is preliminary data.</text>
</comment>
<feature type="compositionally biased region" description="Basic and acidic residues" evidence="1">
    <location>
        <begin position="249"/>
        <end position="263"/>
    </location>
</feature>
<feature type="compositionally biased region" description="Polar residues" evidence="1">
    <location>
        <begin position="229"/>
        <end position="240"/>
    </location>
</feature>